<accession>A0A5K7Z3C2</accession>
<proteinExistence type="predicted"/>
<sequence>MVKSGEADIMVTIPTTERRKYSVTHNRPIWVKRRILYTFREHPRIHEIHLLNGLASIKNGGYRVISYLGNGWTENEVQGVGIPVSFATTVDGMYRMLASKRGDLIIEEKILAAPHIVDLGLSEKIVETNGVGSESGFHILIGKKSAYASLISALDREIEDMRKQGRLDDIFRSYLIPPNN</sequence>
<dbReference type="KEGG" id="dwd:DSCW_28950"/>
<reference evidence="1 2" key="1">
    <citation type="submission" date="2019-11" db="EMBL/GenBank/DDBJ databases">
        <title>Comparative genomics of hydrocarbon-degrading Desulfosarcina strains.</title>
        <authorList>
            <person name="Watanabe M."/>
            <person name="Kojima H."/>
            <person name="Fukui M."/>
        </authorList>
    </citation>
    <scope>NUCLEOTIDE SEQUENCE [LARGE SCALE GENOMIC DNA]</scope>
    <source>
        <strain evidence="1 2">PP31</strain>
    </source>
</reference>
<dbReference type="EMBL" id="AP021875">
    <property type="protein sequence ID" value="BBO75478.1"/>
    <property type="molecule type" value="Genomic_DNA"/>
</dbReference>
<name>A0A5K7Z3C2_9BACT</name>
<dbReference type="Proteomes" id="UP000427769">
    <property type="component" value="Chromosome"/>
</dbReference>
<evidence type="ECO:0000313" key="2">
    <source>
        <dbReference type="Proteomes" id="UP000427769"/>
    </source>
</evidence>
<gene>
    <name evidence="1" type="ORF">DSCW_28950</name>
</gene>
<evidence type="ECO:0000313" key="1">
    <source>
        <dbReference type="EMBL" id="BBO75478.1"/>
    </source>
</evidence>
<dbReference type="AlphaFoldDB" id="A0A5K7Z3C2"/>
<keyword evidence="2" id="KW-1185">Reference proteome</keyword>
<organism evidence="1 2">
    <name type="scientific">Desulfosarcina widdelii</name>
    <dbReference type="NCBI Taxonomy" id="947919"/>
    <lineage>
        <taxon>Bacteria</taxon>
        <taxon>Pseudomonadati</taxon>
        <taxon>Thermodesulfobacteriota</taxon>
        <taxon>Desulfobacteria</taxon>
        <taxon>Desulfobacterales</taxon>
        <taxon>Desulfosarcinaceae</taxon>
        <taxon>Desulfosarcina</taxon>
    </lineage>
</organism>
<dbReference type="SUPFAM" id="SSF53850">
    <property type="entry name" value="Periplasmic binding protein-like II"/>
    <property type="match status" value="1"/>
</dbReference>
<protein>
    <submittedName>
        <fullName evidence="1">Uncharacterized protein</fullName>
    </submittedName>
</protein>
<dbReference type="Gene3D" id="3.40.190.10">
    <property type="entry name" value="Periplasmic binding protein-like II"/>
    <property type="match status" value="2"/>
</dbReference>